<keyword evidence="3 6" id="KW-1133">Transmembrane helix</keyword>
<feature type="transmembrane region" description="Helical" evidence="6">
    <location>
        <begin position="294"/>
        <end position="312"/>
    </location>
</feature>
<dbReference type="EMBL" id="JAMQAW010000025">
    <property type="protein sequence ID" value="MCM2390710.1"/>
    <property type="molecule type" value="Genomic_DNA"/>
</dbReference>
<comment type="subcellular location">
    <subcellularLocation>
        <location evidence="1">Membrane</location>
        <topology evidence="1">Multi-pass membrane protein</topology>
    </subcellularLocation>
</comment>
<sequence length="358" mass="34464">MAGPGMRAGAREHGRTADVIGVLVLGGCAVWSLISAVGRDARPEGVLLAVFAVAAGYAGGRISGTLLPVAAATAISVAALGLAIASPDGVPGAHTSAPIQPGHLGASAGLLVLAVGAACCAAGAAGSGTGRVISRVLAIAAVGTALVLESITGAVAGAGVLLCSLATSRMRRRTVALGALALIPALVAVVSWGVAKDALPNGLTDSLKGGLTHHRAALWQDAVSLAEAEPIRGVGPGRFGERSLTAQQSVGSDGKPHSAPLQQAAEQGVGGVVLLVGAFGWLLLGLWRSPRPTPTVLSAGAALAALAVVASASNALSFAPVTAGAGLLAGVATARLAGGDAPEPSGGLTPATAGFLAD</sequence>
<protein>
    <submittedName>
        <fullName evidence="8">O-antigen ligase family protein</fullName>
    </submittedName>
</protein>
<evidence type="ECO:0000256" key="3">
    <source>
        <dbReference type="ARBA" id="ARBA00022989"/>
    </source>
</evidence>
<dbReference type="InterPro" id="IPR007016">
    <property type="entry name" value="O-antigen_ligase-rel_domated"/>
</dbReference>
<evidence type="ECO:0000256" key="5">
    <source>
        <dbReference type="SAM" id="MobiDB-lite"/>
    </source>
</evidence>
<comment type="caution">
    <text evidence="8">The sequence shown here is derived from an EMBL/GenBank/DDBJ whole genome shotgun (WGS) entry which is preliminary data.</text>
</comment>
<evidence type="ECO:0000256" key="2">
    <source>
        <dbReference type="ARBA" id="ARBA00022692"/>
    </source>
</evidence>
<evidence type="ECO:0000256" key="1">
    <source>
        <dbReference type="ARBA" id="ARBA00004141"/>
    </source>
</evidence>
<feature type="transmembrane region" description="Helical" evidence="6">
    <location>
        <begin position="106"/>
        <end position="125"/>
    </location>
</feature>
<reference evidence="8" key="1">
    <citation type="submission" date="2022-06" db="EMBL/GenBank/DDBJ databases">
        <title>Genome public.</title>
        <authorList>
            <person name="Sun Q."/>
        </authorList>
    </citation>
    <scope>NUCLEOTIDE SEQUENCE</scope>
    <source>
        <strain evidence="8">CWNU-1</strain>
    </source>
</reference>
<dbReference type="GO" id="GO:0016874">
    <property type="term" value="F:ligase activity"/>
    <property type="evidence" value="ECO:0007669"/>
    <property type="project" value="UniProtKB-KW"/>
</dbReference>
<proteinExistence type="predicted"/>
<evidence type="ECO:0000256" key="6">
    <source>
        <dbReference type="SAM" id="Phobius"/>
    </source>
</evidence>
<feature type="transmembrane region" description="Helical" evidence="6">
    <location>
        <begin position="20"/>
        <end position="38"/>
    </location>
</feature>
<gene>
    <name evidence="8" type="ORF">NBG84_20805</name>
</gene>
<keyword evidence="4 6" id="KW-0472">Membrane</keyword>
<name>A0ABT0URK2_9ACTN</name>
<accession>A0ABT0URK2</accession>
<evidence type="ECO:0000256" key="4">
    <source>
        <dbReference type="ARBA" id="ARBA00023136"/>
    </source>
</evidence>
<feature type="transmembrane region" description="Helical" evidence="6">
    <location>
        <begin position="66"/>
        <end position="85"/>
    </location>
</feature>
<keyword evidence="9" id="KW-1185">Reference proteome</keyword>
<organism evidence="8 9">
    <name type="scientific">Streptomyces albipurpureus</name>
    <dbReference type="NCBI Taxonomy" id="2897419"/>
    <lineage>
        <taxon>Bacteria</taxon>
        <taxon>Bacillati</taxon>
        <taxon>Actinomycetota</taxon>
        <taxon>Actinomycetes</taxon>
        <taxon>Kitasatosporales</taxon>
        <taxon>Streptomycetaceae</taxon>
        <taxon>Streptomyces</taxon>
    </lineage>
</organism>
<dbReference type="InterPro" id="IPR051533">
    <property type="entry name" value="WaaL-like"/>
</dbReference>
<dbReference type="PANTHER" id="PTHR37422:SF13">
    <property type="entry name" value="LIPOPOLYSACCHARIDE BIOSYNTHESIS PROTEIN PA4999-RELATED"/>
    <property type="match status" value="1"/>
</dbReference>
<evidence type="ECO:0000313" key="9">
    <source>
        <dbReference type="Proteomes" id="UP001431429"/>
    </source>
</evidence>
<keyword evidence="8" id="KW-0436">Ligase</keyword>
<evidence type="ECO:0000313" key="8">
    <source>
        <dbReference type="EMBL" id="MCM2390710.1"/>
    </source>
</evidence>
<dbReference type="PANTHER" id="PTHR37422">
    <property type="entry name" value="TEICHURONIC ACID BIOSYNTHESIS PROTEIN TUAE"/>
    <property type="match status" value="1"/>
</dbReference>
<dbReference type="Proteomes" id="UP001431429">
    <property type="component" value="Unassembled WGS sequence"/>
</dbReference>
<keyword evidence="2 6" id="KW-0812">Transmembrane</keyword>
<feature type="transmembrane region" description="Helical" evidence="6">
    <location>
        <begin position="175"/>
        <end position="195"/>
    </location>
</feature>
<feature type="region of interest" description="Disordered" evidence="5">
    <location>
        <begin position="339"/>
        <end position="358"/>
    </location>
</feature>
<feature type="transmembrane region" description="Helical" evidence="6">
    <location>
        <begin position="268"/>
        <end position="287"/>
    </location>
</feature>
<evidence type="ECO:0000259" key="7">
    <source>
        <dbReference type="Pfam" id="PF04932"/>
    </source>
</evidence>
<dbReference type="RefSeq" id="WP_250921038.1">
    <property type="nucleotide sequence ID" value="NZ_JAMQAW010000025.1"/>
</dbReference>
<feature type="domain" description="O-antigen ligase-related" evidence="7">
    <location>
        <begin position="139"/>
        <end position="276"/>
    </location>
</feature>
<dbReference type="Pfam" id="PF04932">
    <property type="entry name" value="Wzy_C"/>
    <property type="match status" value="1"/>
</dbReference>
<feature type="transmembrane region" description="Helical" evidence="6">
    <location>
        <begin position="137"/>
        <end position="163"/>
    </location>
</feature>